<feature type="region of interest" description="Disordered" evidence="1">
    <location>
        <begin position="186"/>
        <end position="236"/>
    </location>
</feature>
<evidence type="ECO:0000256" key="1">
    <source>
        <dbReference type="SAM" id="MobiDB-lite"/>
    </source>
</evidence>
<feature type="domain" description="DUF6604" evidence="2">
    <location>
        <begin position="18"/>
        <end position="301"/>
    </location>
</feature>
<dbReference type="Proteomes" id="UP000193411">
    <property type="component" value="Unassembled WGS sequence"/>
</dbReference>
<accession>A0A1Y2HLM8</accession>
<keyword evidence="4" id="KW-1185">Reference proteome</keyword>
<gene>
    <name evidence="3" type="ORF">BCR44DRAFT_1434307</name>
</gene>
<comment type="caution">
    <text evidence="3">The sequence shown here is derived from an EMBL/GenBank/DDBJ whole genome shotgun (WGS) entry which is preliminary data.</text>
</comment>
<dbReference type="EMBL" id="MCFL01000022">
    <property type="protein sequence ID" value="ORZ35476.1"/>
    <property type="molecule type" value="Genomic_DNA"/>
</dbReference>
<dbReference type="InterPro" id="IPR046539">
    <property type="entry name" value="DUF6604"/>
</dbReference>
<evidence type="ECO:0000313" key="4">
    <source>
        <dbReference type="Proteomes" id="UP000193411"/>
    </source>
</evidence>
<name>A0A1Y2HLM8_9FUNG</name>
<organism evidence="3 4">
    <name type="scientific">Catenaria anguillulae PL171</name>
    <dbReference type="NCBI Taxonomy" id="765915"/>
    <lineage>
        <taxon>Eukaryota</taxon>
        <taxon>Fungi</taxon>
        <taxon>Fungi incertae sedis</taxon>
        <taxon>Blastocladiomycota</taxon>
        <taxon>Blastocladiomycetes</taxon>
        <taxon>Blastocladiales</taxon>
        <taxon>Catenariaceae</taxon>
        <taxon>Catenaria</taxon>
    </lineage>
</organism>
<dbReference type="PANTHER" id="PTHR38795">
    <property type="entry name" value="DUF6604 DOMAIN-CONTAINING PROTEIN"/>
    <property type="match status" value="1"/>
</dbReference>
<dbReference type="Pfam" id="PF20253">
    <property type="entry name" value="DUF6604"/>
    <property type="match status" value="1"/>
</dbReference>
<protein>
    <recommendedName>
        <fullName evidence="2">DUF6604 domain-containing protein</fullName>
    </recommendedName>
</protein>
<proteinExistence type="predicted"/>
<dbReference type="AlphaFoldDB" id="A0A1Y2HLM8"/>
<evidence type="ECO:0000313" key="3">
    <source>
        <dbReference type="EMBL" id="ORZ35476.1"/>
    </source>
</evidence>
<sequence>MMLANAIKLPGQLFTRYQQYKKSTNAFIGWLVETGESLGFTDSSLGIGSGGQQHSKGKKSKKGKKGGSGKKSSSSSSSITAINTNDIVTLAQFIANGQHDQPVHVPAATLRSAGRAILARKQCAYWFSAVAADQAGLGDGYDKCNLSAQNQAHAHFIQVLEQAVSILSPLAKQSAMTVPEKVSTTLQSRFAPLDPDPGSGTPREHDDGTDDDDDAWNASATSKPSRPAKPTSTKAYKLADEDESSELLIAVFCFFDDLQKLRQFVIDSWTQYRDGKLDLITASLTTSFAVDLVRAAQIDFFAIHPLCEDFFRITDHVFSEACAARGLKSSSTWVDDCPAMWPIAESMLMPTASIARGLVPMIEMIAKGEAIPNISINGKYDARVDRSKLSNRDKMHEDQLLIGELCIYFHEYRTTMERSGHMYMCDAFIAELIDTAYAHKAFRARKPKPFTPASAFAIQLFLDTHHVLRANVSRGFDDAKTTGHAILDTLQRIDKNKILNHYREVDNNQQVQKMCASILLSIHETMDVDLLAPLYGGDEVHGPFEYRLLRNHPWLCGLLEYRFLHSANELGVFMGMAWGSTLMALHLYELGKLEGFIGDETTATSGQKDTLCGLWADMERLITIHESKETLFRGRLPTNRSESFNALLLAHNRVPVGQLQEHLRQLAGESQSTRRDLTHTSVSDSMLKVLPTFSLFRGWLGNRGLHPSLAYNVEELAQRAAASSAHNPMAATISSAAAAPAHHIRSIRHSPLHLLGYLRTALAHELDDLRFNYLEMHVRCLQLLHDVYQAAVPHLGFTLCPEPERLHMNVRMATNEIMLFVHPKLSLVHFAHMVPTPTRQRALLRDVFQVFGDLVRCKGDVEIETVKKTRRVLQERGKEPPKPFVEPTRLRGPGLKAVLVRGKKKQAKGTAAHGPGAVDELKSKVLSDVEFAEQFAKMFLEYQSGKISGVQLAAFARIQGQVLSRKDFEE</sequence>
<feature type="compositionally biased region" description="Polar residues" evidence="1">
    <location>
        <begin position="218"/>
        <end position="234"/>
    </location>
</feature>
<dbReference type="PANTHER" id="PTHR38795:SF1">
    <property type="entry name" value="DUF6604 DOMAIN-CONTAINING PROTEIN"/>
    <property type="match status" value="1"/>
</dbReference>
<evidence type="ECO:0000259" key="2">
    <source>
        <dbReference type="Pfam" id="PF20253"/>
    </source>
</evidence>
<feature type="region of interest" description="Disordered" evidence="1">
    <location>
        <begin position="47"/>
        <end position="78"/>
    </location>
</feature>
<dbReference type="OrthoDB" id="5238236at2759"/>
<reference evidence="3 4" key="1">
    <citation type="submission" date="2016-07" db="EMBL/GenBank/DDBJ databases">
        <title>Pervasive Adenine N6-methylation of Active Genes in Fungi.</title>
        <authorList>
            <consortium name="DOE Joint Genome Institute"/>
            <person name="Mondo S.J."/>
            <person name="Dannebaum R.O."/>
            <person name="Kuo R.C."/>
            <person name="Labutti K."/>
            <person name="Haridas S."/>
            <person name="Kuo A."/>
            <person name="Salamov A."/>
            <person name="Ahrendt S.R."/>
            <person name="Lipzen A."/>
            <person name="Sullivan W."/>
            <person name="Andreopoulos W.B."/>
            <person name="Clum A."/>
            <person name="Lindquist E."/>
            <person name="Daum C."/>
            <person name="Ramamoorthy G.K."/>
            <person name="Gryganskyi A."/>
            <person name="Culley D."/>
            <person name="Magnuson J.K."/>
            <person name="James T.Y."/>
            <person name="O'Malley M.A."/>
            <person name="Stajich J.E."/>
            <person name="Spatafora J.W."/>
            <person name="Visel A."/>
            <person name="Grigoriev I.V."/>
        </authorList>
    </citation>
    <scope>NUCLEOTIDE SEQUENCE [LARGE SCALE GENOMIC DNA]</scope>
    <source>
        <strain evidence="3 4">PL171</strain>
    </source>
</reference>
<dbReference type="STRING" id="765915.A0A1Y2HLM8"/>
<feature type="compositionally biased region" description="Basic residues" evidence="1">
    <location>
        <begin position="55"/>
        <end position="68"/>
    </location>
</feature>